<comment type="caution">
    <text evidence="2">The sequence shown here is derived from an EMBL/GenBank/DDBJ whole genome shotgun (WGS) entry which is preliminary data.</text>
</comment>
<evidence type="ECO:0000313" key="2">
    <source>
        <dbReference type="EMBL" id="CAK1541949.1"/>
    </source>
</evidence>
<feature type="region of interest" description="Disordered" evidence="1">
    <location>
        <begin position="100"/>
        <end position="130"/>
    </location>
</feature>
<dbReference type="PANTHER" id="PTHR10241:SF25">
    <property type="entry name" value="TOMOSYN, ISOFORM C"/>
    <property type="match status" value="1"/>
</dbReference>
<dbReference type="GO" id="GO:0031201">
    <property type="term" value="C:SNARE complex"/>
    <property type="evidence" value="ECO:0007669"/>
    <property type="project" value="TreeGrafter"/>
</dbReference>
<keyword evidence="3" id="KW-1185">Reference proteome</keyword>
<dbReference type="GO" id="GO:0006893">
    <property type="term" value="P:Golgi to plasma membrane transport"/>
    <property type="evidence" value="ECO:0007669"/>
    <property type="project" value="TreeGrafter"/>
</dbReference>
<dbReference type="GO" id="GO:0045159">
    <property type="term" value="F:myosin II binding"/>
    <property type="evidence" value="ECO:0007669"/>
    <property type="project" value="TreeGrafter"/>
</dbReference>
<evidence type="ECO:0000313" key="3">
    <source>
        <dbReference type="Proteomes" id="UP001497472"/>
    </source>
</evidence>
<organism evidence="2 3">
    <name type="scientific">Leptosia nina</name>
    <dbReference type="NCBI Taxonomy" id="320188"/>
    <lineage>
        <taxon>Eukaryota</taxon>
        <taxon>Metazoa</taxon>
        <taxon>Ecdysozoa</taxon>
        <taxon>Arthropoda</taxon>
        <taxon>Hexapoda</taxon>
        <taxon>Insecta</taxon>
        <taxon>Pterygota</taxon>
        <taxon>Neoptera</taxon>
        <taxon>Endopterygota</taxon>
        <taxon>Lepidoptera</taxon>
        <taxon>Glossata</taxon>
        <taxon>Ditrysia</taxon>
        <taxon>Papilionoidea</taxon>
        <taxon>Pieridae</taxon>
        <taxon>Pierinae</taxon>
        <taxon>Leptosia</taxon>
    </lineage>
</organism>
<feature type="compositionally biased region" description="Basic and acidic residues" evidence="1">
    <location>
        <begin position="100"/>
        <end position="112"/>
    </location>
</feature>
<evidence type="ECO:0000256" key="1">
    <source>
        <dbReference type="SAM" id="MobiDB-lite"/>
    </source>
</evidence>
<feature type="compositionally biased region" description="Low complexity" evidence="1">
    <location>
        <begin position="116"/>
        <end position="126"/>
    </location>
</feature>
<dbReference type="GO" id="GO:0006887">
    <property type="term" value="P:exocytosis"/>
    <property type="evidence" value="ECO:0007669"/>
    <property type="project" value="TreeGrafter"/>
</dbReference>
<dbReference type="PANTHER" id="PTHR10241">
    <property type="entry name" value="LETHAL 2 GIANT LARVAE PROTEIN"/>
    <property type="match status" value="1"/>
</dbReference>
<sequence length="274" mass="29693">MSSLENISQEGIQCLAFADSYIKKSDPTSLVPTLWIGTTLGSVITMMINLPEADLRHTQPVVVTTSGGPIFRLKGSILTMSFLDCNGALIPYSYESWKDENKDSRERRERTPTKQSSSGSHGSHTSPVPLEAGDRQFVVIASEKQARVVALPSQNCVYRQQLVDTDFVVKAEIVSLKDSVCLVSYLSTGHLSAYSLPSLRPLLHLDFLPLSELRSRQATDTSVDSIGLHGAGPVTRLTSLSIHASISDETGPVSSADELDGCKVLVAVDFLITK</sequence>
<dbReference type="AlphaFoldDB" id="A0AAV1IXI1"/>
<gene>
    <name evidence="2" type="ORF">LNINA_LOCUS1894</name>
</gene>
<proteinExistence type="predicted"/>
<dbReference type="GO" id="GO:0005886">
    <property type="term" value="C:plasma membrane"/>
    <property type="evidence" value="ECO:0007669"/>
    <property type="project" value="TreeGrafter"/>
</dbReference>
<protein>
    <submittedName>
        <fullName evidence="2">Uncharacterized protein</fullName>
    </submittedName>
</protein>
<dbReference type="GO" id="GO:0005096">
    <property type="term" value="F:GTPase activator activity"/>
    <property type="evidence" value="ECO:0007669"/>
    <property type="project" value="TreeGrafter"/>
</dbReference>
<accession>A0AAV1IXI1</accession>
<dbReference type="Proteomes" id="UP001497472">
    <property type="component" value="Unassembled WGS sequence"/>
</dbReference>
<dbReference type="EMBL" id="CAVLEF010000003">
    <property type="protein sequence ID" value="CAK1541949.1"/>
    <property type="molecule type" value="Genomic_DNA"/>
</dbReference>
<reference evidence="2 3" key="1">
    <citation type="submission" date="2023-11" db="EMBL/GenBank/DDBJ databases">
        <authorList>
            <person name="Okamura Y."/>
        </authorList>
    </citation>
    <scope>NUCLEOTIDE SEQUENCE [LARGE SCALE GENOMIC DNA]</scope>
</reference>
<dbReference type="GO" id="GO:0019905">
    <property type="term" value="F:syntaxin binding"/>
    <property type="evidence" value="ECO:0007669"/>
    <property type="project" value="TreeGrafter"/>
</dbReference>
<name>A0AAV1IXI1_9NEOP</name>